<name>A0ABW3LE39_9BACL</name>
<evidence type="ECO:0000313" key="3">
    <source>
        <dbReference type="EMBL" id="MFD1032878.1"/>
    </source>
</evidence>
<keyword evidence="2" id="KW-1133">Transmembrane helix</keyword>
<evidence type="ECO:0000256" key="1">
    <source>
        <dbReference type="SAM" id="MobiDB-lite"/>
    </source>
</evidence>
<protein>
    <submittedName>
        <fullName evidence="3">ABC transporter permease subunit</fullName>
    </submittedName>
</protein>
<sequence>MKLYIFELKKIVKQKSFLWLLLLVALTTAFIFQQNAAMQEGKVERVYEQTEAINGEVGQSIERLAEDQMDGLLDDAGLQQLELLKEMRSALYPWRDAIYQAKWEEVPLHEGEFLVLLQLFNESGGELSALTGLEKEIAIEKNDWLLEHGLAYEEEAFPVSPHLVLIESGLFLLGLVGVAILLLVFGGTLTSEKENSTWLTLRTQPTSKRQIVLAKLGGVLTVALLYTLLVIGIGLLVPLAFGDLSLILQYPQVLTGDGEFAILSSFSFLIRALLLFFAAVLVGFSLCLFLSVWIKNSFTLNIAVFFVLLTGLTVTQSVPLLQSAFNPFHLFQFQQILGGVPQTTDWMYLMSAILWSVIFLTLLITLPEKDASAFQRSTNHKPFGKGRMPATSAGLTSVLLFEWRKLRRKGMFQKVMILLVLFLGMGYWGISQLTDQKEEAYLEELNQFTAGMENNFIPQFEESAASLKEALRAAEKENDEMIIPSLKDQIARTESMITFNTDWKNKAADAIAGYQEDNWDAFYEYQLFINQVHNNEFDYLAVVGSSWPQIIGQFTMDVALEEKKWLMEKNIQPVLSGEYIQTMHTADGWPSEKYRLEWEEENRKIDDSGLYSFYLFFENYVYFVPLALLLFVLAGGFASERGKKRTLDFLQTQPLAARTIFMGKTLHSIMVAAISCISLFGLLVLVGTLFNRLGDWNYPVLYYDAESVTLTADYAGMLSRGLGFHFIPLGTYLVNSTILFLFVLLFFLVLANFLSLFLKNTFTSFALTLLIGSGGFVLSKYYLTGMAQWSPFTYLQTNKVANGELGTLLDAQYLNVMTGSLVLLGSTVLLLLVGMLFTGKKANISKSGQQKKTDSEHVDKSLETKPYVK</sequence>
<feature type="transmembrane region" description="Helical" evidence="2">
    <location>
        <begin position="738"/>
        <end position="758"/>
    </location>
</feature>
<feature type="transmembrane region" description="Helical" evidence="2">
    <location>
        <begin position="212"/>
        <end position="241"/>
    </location>
</feature>
<accession>A0ABW3LE39</accession>
<feature type="transmembrane region" description="Helical" evidence="2">
    <location>
        <begin position="411"/>
        <end position="430"/>
    </location>
</feature>
<dbReference type="RefSeq" id="WP_144841621.1">
    <property type="nucleotide sequence ID" value="NZ_JBHTKI010000045.1"/>
</dbReference>
<reference evidence="4" key="1">
    <citation type="journal article" date="2019" name="Int. J. Syst. Evol. Microbiol.">
        <title>The Global Catalogue of Microorganisms (GCM) 10K type strain sequencing project: providing services to taxonomists for standard genome sequencing and annotation.</title>
        <authorList>
            <consortium name="The Broad Institute Genomics Platform"/>
            <consortium name="The Broad Institute Genome Sequencing Center for Infectious Disease"/>
            <person name="Wu L."/>
            <person name="Ma J."/>
        </authorList>
    </citation>
    <scope>NUCLEOTIDE SEQUENCE [LARGE SCALE GENOMIC DNA]</scope>
    <source>
        <strain evidence="4">CCUG 56756</strain>
    </source>
</reference>
<keyword evidence="4" id="KW-1185">Reference proteome</keyword>
<keyword evidence="2" id="KW-0472">Membrane</keyword>
<feature type="transmembrane region" description="Helical" evidence="2">
    <location>
        <begin position="302"/>
        <end position="321"/>
    </location>
</feature>
<dbReference type="Pfam" id="PF12679">
    <property type="entry name" value="ABC2_membrane_2"/>
    <property type="match status" value="1"/>
</dbReference>
<feature type="region of interest" description="Disordered" evidence="1">
    <location>
        <begin position="848"/>
        <end position="869"/>
    </location>
</feature>
<feature type="transmembrane region" description="Helical" evidence="2">
    <location>
        <begin position="261"/>
        <end position="290"/>
    </location>
</feature>
<feature type="transmembrane region" description="Helical" evidence="2">
    <location>
        <begin position="765"/>
        <end position="783"/>
    </location>
</feature>
<dbReference type="EMBL" id="JBHTKI010000045">
    <property type="protein sequence ID" value="MFD1032878.1"/>
    <property type="molecule type" value="Genomic_DNA"/>
</dbReference>
<feature type="transmembrane region" description="Helical" evidence="2">
    <location>
        <begin position="668"/>
        <end position="690"/>
    </location>
</feature>
<gene>
    <name evidence="3" type="ORF">ACFQ1X_15720</name>
</gene>
<feature type="transmembrane region" description="Helical" evidence="2">
    <location>
        <begin position="170"/>
        <end position="191"/>
    </location>
</feature>
<feature type="transmembrane region" description="Helical" evidence="2">
    <location>
        <begin position="346"/>
        <end position="366"/>
    </location>
</feature>
<feature type="transmembrane region" description="Helical" evidence="2">
    <location>
        <begin position="620"/>
        <end position="638"/>
    </location>
</feature>
<keyword evidence="2" id="KW-0812">Transmembrane</keyword>
<feature type="compositionally biased region" description="Basic and acidic residues" evidence="1">
    <location>
        <begin position="851"/>
        <end position="863"/>
    </location>
</feature>
<dbReference type="Proteomes" id="UP001597109">
    <property type="component" value="Unassembled WGS sequence"/>
</dbReference>
<comment type="caution">
    <text evidence="3">The sequence shown here is derived from an EMBL/GenBank/DDBJ whole genome shotgun (WGS) entry which is preliminary data.</text>
</comment>
<organism evidence="3 4">
    <name type="scientific">Metaplanococcus flavidus</name>
    <dbReference type="NCBI Taxonomy" id="569883"/>
    <lineage>
        <taxon>Bacteria</taxon>
        <taxon>Bacillati</taxon>
        <taxon>Bacillota</taxon>
        <taxon>Bacilli</taxon>
        <taxon>Bacillales</taxon>
        <taxon>Caryophanaceae</taxon>
        <taxon>Metaplanococcus</taxon>
    </lineage>
</organism>
<dbReference type="PANTHER" id="PTHR43471">
    <property type="entry name" value="ABC TRANSPORTER PERMEASE"/>
    <property type="match status" value="1"/>
</dbReference>
<evidence type="ECO:0000313" key="4">
    <source>
        <dbReference type="Proteomes" id="UP001597109"/>
    </source>
</evidence>
<feature type="transmembrane region" description="Helical" evidence="2">
    <location>
        <begin position="813"/>
        <end position="837"/>
    </location>
</feature>
<evidence type="ECO:0000256" key="2">
    <source>
        <dbReference type="SAM" id="Phobius"/>
    </source>
</evidence>
<proteinExistence type="predicted"/>